<keyword evidence="3" id="KW-0238">DNA-binding</keyword>
<dbReference type="SMART" id="SM00717">
    <property type="entry name" value="SANT"/>
    <property type="match status" value="2"/>
</dbReference>
<dbReference type="GO" id="GO:0000987">
    <property type="term" value="F:cis-regulatory region sequence-specific DNA binding"/>
    <property type="evidence" value="ECO:0000318"/>
    <property type="project" value="GO_Central"/>
</dbReference>
<dbReference type="SUPFAM" id="SSF46689">
    <property type="entry name" value="Homeodomain-like"/>
    <property type="match status" value="1"/>
</dbReference>
<organism evidence="6 7">
    <name type="scientific">Juglans regia</name>
    <name type="common">English walnut</name>
    <dbReference type="NCBI Taxonomy" id="51240"/>
    <lineage>
        <taxon>Eukaryota</taxon>
        <taxon>Viridiplantae</taxon>
        <taxon>Streptophyta</taxon>
        <taxon>Embryophyta</taxon>
        <taxon>Tracheophyta</taxon>
        <taxon>Spermatophyta</taxon>
        <taxon>Magnoliopsida</taxon>
        <taxon>eudicotyledons</taxon>
        <taxon>Gunneridae</taxon>
        <taxon>Pentapetalae</taxon>
        <taxon>rosids</taxon>
        <taxon>fabids</taxon>
        <taxon>Fagales</taxon>
        <taxon>Juglandaceae</taxon>
        <taxon>Juglans</taxon>
    </lineage>
</organism>
<dbReference type="Gene3D" id="1.10.10.60">
    <property type="entry name" value="Homeodomain-like"/>
    <property type="match status" value="2"/>
</dbReference>
<dbReference type="AlphaFoldDB" id="A0A2I4HLT5"/>
<reference evidence="7" key="1">
    <citation type="submission" date="2025-08" db="UniProtKB">
        <authorList>
            <consortium name="RefSeq"/>
        </authorList>
    </citation>
    <scope>IDENTIFICATION</scope>
    <source>
        <tissue evidence="7">Leaves</tissue>
    </source>
</reference>
<dbReference type="InterPro" id="IPR017930">
    <property type="entry name" value="Myb_dom"/>
</dbReference>
<evidence type="ECO:0000256" key="2">
    <source>
        <dbReference type="ARBA" id="ARBA00023015"/>
    </source>
</evidence>
<sequence length="419" mass="46271">MGRAPCCEKEGLKKGRWTAEEDEILIKYIQANGVGLWRSLPKNAGLLRCGKSCRLRWINYLKDGLKRGNISAEEDQIIVKLHASMGNMWSLIASHLPGRTDNEIKNYWNAHLSRKIHSFTKVSGGTSLAIIVDIPVKRRGGRTSRRCMKKNKNYYVQKNNVGRIPTIKPINDSVFNPTDQEIPSVHENPTPASAKEIITVSSTATDDGVVLDPHVVLDKERESVVSGCHHQATEKYDQNQMAVCPSSSNGQKETEILGPYVSEESINDGGLLSIDYILSNNALLDSNEFLTTSESRSCKPEAVFEDKSSSNTEFLCVDKLLAMESTNHEYMEISGANNCSNIGDNGEWCSCNSPLTSGFAEFYGVDNGGLWDGVGQGNEIWNDQKENVLSSLWEGDGDSCNLTDTDPDKQDALVAWLLS</sequence>
<dbReference type="PROSITE" id="PS50090">
    <property type="entry name" value="MYB_LIKE"/>
    <property type="match status" value="2"/>
</dbReference>
<gene>
    <name evidence="7" type="primary">LOC109019321</name>
</gene>
<dbReference type="InterPro" id="IPR015495">
    <property type="entry name" value="Myb_TF_plants"/>
</dbReference>
<proteinExistence type="predicted"/>
<dbReference type="OrthoDB" id="2143914at2759"/>
<protein>
    <submittedName>
        <fullName evidence="7">Transcription factor MYB111-like</fullName>
    </submittedName>
</protein>
<dbReference type="InterPro" id="IPR009057">
    <property type="entry name" value="Homeodomain-like_sf"/>
</dbReference>
<evidence type="ECO:0000256" key="5">
    <source>
        <dbReference type="ARBA" id="ARBA00023242"/>
    </source>
</evidence>
<accession>A0A2I4HLT5</accession>
<evidence type="ECO:0000256" key="3">
    <source>
        <dbReference type="ARBA" id="ARBA00023125"/>
    </source>
</evidence>
<dbReference type="InterPro" id="IPR001005">
    <property type="entry name" value="SANT/Myb"/>
</dbReference>
<evidence type="ECO:0000256" key="4">
    <source>
        <dbReference type="ARBA" id="ARBA00023163"/>
    </source>
</evidence>
<dbReference type="CDD" id="cd00167">
    <property type="entry name" value="SANT"/>
    <property type="match status" value="2"/>
</dbReference>
<dbReference type="PROSITE" id="PS51294">
    <property type="entry name" value="HTH_MYB"/>
    <property type="match status" value="2"/>
</dbReference>
<dbReference type="PANTHER" id="PTHR47999">
    <property type="entry name" value="TRANSCRIPTION FACTOR MYB8-RELATED-RELATED"/>
    <property type="match status" value="1"/>
</dbReference>
<dbReference type="GO" id="GO:0005634">
    <property type="term" value="C:nucleus"/>
    <property type="evidence" value="ECO:0000318"/>
    <property type="project" value="GO_Central"/>
</dbReference>
<dbReference type="Gramene" id="Jr08_11630_p1">
    <property type="protein sequence ID" value="cds.Jr08_11630_p1"/>
    <property type="gene ID" value="Jr08_11630"/>
</dbReference>
<keyword evidence="5" id="KW-0539">Nucleus</keyword>
<name>A0A2I4HLT5_JUGRE</name>
<dbReference type="Pfam" id="PF00249">
    <property type="entry name" value="Myb_DNA-binding"/>
    <property type="match status" value="2"/>
</dbReference>
<keyword evidence="2" id="KW-0805">Transcription regulation</keyword>
<dbReference type="RefSeq" id="XP_018857134.1">
    <property type="nucleotide sequence ID" value="XM_019001589.2"/>
</dbReference>
<comment type="subcellular location">
    <subcellularLocation>
        <location evidence="1">Nucleus</location>
    </subcellularLocation>
</comment>
<dbReference type="STRING" id="51240.A0A2I4HLT5"/>
<dbReference type="SMR" id="A0A2I4HLT5"/>
<keyword evidence="6" id="KW-1185">Reference proteome</keyword>
<evidence type="ECO:0000313" key="7">
    <source>
        <dbReference type="RefSeq" id="XP_018857134.1"/>
    </source>
</evidence>
<evidence type="ECO:0000313" key="6">
    <source>
        <dbReference type="Proteomes" id="UP000235220"/>
    </source>
</evidence>
<dbReference type="GeneID" id="109019321"/>
<dbReference type="Proteomes" id="UP000235220">
    <property type="component" value="Chromosome 8"/>
</dbReference>
<dbReference type="PANTHER" id="PTHR47999:SF6">
    <property type="entry name" value="MYB-RELATED PROTEIN P"/>
    <property type="match status" value="1"/>
</dbReference>
<dbReference type="FunCoup" id="A0A2I4HLT5">
    <property type="interactions" value="524"/>
</dbReference>
<evidence type="ECO:0000256" key="1">
    <source>
        <dbReference type="ARBA" id="ARBA00004123"/>
    </source>
</evidence>
<dbReference type="KEGG" id="jre:109019321"/>
<dbReference type="GO" id="GO:0006355">
    <property type="term" value="P:regulation of DNA-templated transcription"/>
    <property type="evidence" value="ECO:0000318"/>
    <property type="project" value="GO_Central"/>
</dbReference>
<keyword evidence="4" id="KW-0804">Transcription</keyword>
<dbReference type="FunFam" id="1.10.10.60:FF:000121">
    <property type="entry name" value="Myb transcription factor"/>
    <property type="match status" value="1"/>
</dbReference>